<evidence type="ECO:0000313" key="4">
    <source>
        <dbReference type="EMBL" id="PWA06832.1"/>
    </source>
</evidence>
<dbReference type="Proteomes" id="UP000245449">
    <property type="component" value="Unassembled WGS sequence"/>
</dbReference>
<keyword evidence="1" id="KW-0479">Metal-binding</keyword>
<dbReference type="OrthoDB" id="9812156at2"/>
<evidence type="ECO:0000259" key="3">
    <source>
        <dbReference type="SMART" id="SM00910"/>
    </source>
</evidence>
<dbReference type="Pfam" id="PF08797">
    <property type="entry name" value="HIRAN"/>
    <property type="match status" value="1"/>
</dbReference>
<dbReference type="Gene3D" id="3.30.70.2330">
    <property type="match status" value="1"/>
</dbReference>
<dbReference type="RefSeq" id="WP_116723732.1">
    <property type="nucleotide sequence ID" value="NZ_QCZI01000002.1"/>
</dbReference>
<dbReference type="InterPro" id="IPR014905">
    <property type="entry name" value="HIRAN"/>
</dbReference>
<comment type="caution">
    <text evidence="4">The sequence shown here is derived from an EMBL/GenBank/DDBJ whole genome shotgun (WGS) entry which is preliminary data.</text>
</comment>
<feature type="domain" description="HIRAN" evidence="3">
    <location>
        <begin position="3"/>
        <end position="100"/>
    </location>
</feature>
<dbReference type="SMART" id="SM00910">
    <property type="entry name" value="HIRAN"/>
    <property type="match status" value="1"/>
</dbReference>
<evidence type="ECO:0000256" key="1">
    <source>
        <dbReference type="ARBA" id="ARBA00022723"/>
    </source>
</evidence>
<organism evidence="4 5">
    <name type="scientific">Flavobacterium psychrotolerans</name>
    <dbReference type="NCBI Taxonomy" id="2169410"/>
    <lineage>
        <taxon>Bacteria</taxon>
        <taxon>Pseudomonadati</taxon>
        <taxon>Bacteroidota</taxon>
        <taxon>Flavobacteriia</taxon>
        <taxon>Flavobacteriales</taxon>
        <taxon>Flavobacteriaceae</taxon>
        <taxon>Flavobacterium</taxon>
    </lineage>
</organism>
<sequence length="109" mass="12938">MREHLAHFDIAGFTYYEGVLAFNELKIGEQLQLKLEEDNKYDPRAVAIYYNDFKLGFVPRSENRIIYKLLKVGIDYLEIRVQRISKKEHPENQVGVIIHLIKEEKETQE</sequence>
<keyword evidence="2" id="KW-0378">Hydrolase</keyword>
<dbReference type="EMBL" id="QCZI01000002">
    <property type="protein sequence ID" value="PWA06832.1"/>
    <property type="molecule type" value="Genomic_DNA"/>
</dbReference>
<gene>
    <name evidence="4" type="ORF">DB895_02280</name>
</gene>
<dbReference type="AlphaFoldDB" id="A0A2U1JNX6"/>
<keyword evidence="5" id="KW-1185">Reference proteome</keyword>
<proteinExistence type="predicted"/>
<dbReference type="GO" id="GO:0008270">
    <property type="term" value="F:zinc ion binding"/>
    <property type="evidence" value="ECO:0007669"/>
    <property type="project" value="InterPro"/>
</dbReference>
<protein>
    <submittedName>
        <fullName evidence="4">DNA-binding protein</fullName>
    </submittedName>
</protein>
<reference evidence="4 5" key="1">
    <citation type="submission" date="2018-04" db="EMBL/GenBank/DDBJ databases">
        <title>Flavobacterium sp. nov., isolated from glacier ice.</title>
        <authorList>
            <person name="Liu Q."/>
            <person name="Xin Y.-H."/>
        </authorList>
    </citation>
    <scope>NUCLEOTIDE SEQUENCE [LARGE SCALE GENOMIC DNA]</scope>
    <source>
        <strain evidence="4 5">RB1R5</strain>
    </source>
</reference>
<dbReference type="GO" id="GO:0003677">
    <property type="term" value="F:DNA binding"/>
    <property type="evidence" value="ECO:0007669"/>
    <property type="project" value="UniProtKB-KW"/>
</dbReference>
<dbReference type="GO" id="GO:0016818">
    <property type="term" value="F:hydrolase activity, acting on acid anhydrides, in phosphorus-containing anhydrides"/>
    <property type="evidence" value="ECO:0007669"/>
    <property type="project" value="InterPro"/>
</dbReference>
<name>A0A2U1JNX6_9FLAO</name>
<accession>A0A2U1JNX6</accession>
<evidence type="ECO:0000256" key="2">
    <source>
        <dbReference type="ARBA" id="ARBA00022801"/>
    </source>
</evidence>
<evidence type="ECO:0000313" key="5">
    <source>
        <dbReference type="Proteomes" id="UP000245449"/>
    </source>
</evidence>
<keyword evidence="4" id="KW-0238">DNA-binding</keyword>